<reference evidence="5 6" key="1">
    <citation type="submission" date="2020-08" db="EMBL/GenBank/DDBJ databases">
        <authorList>
            <person name="Hejnol A."/>
        </authorList>
    </citation>
    <scope>NUCLEOTIDE SEQUENCE [LARGE SCALE GENOMIC DNA]</scope>
</reference>
<evidence type="ECO:0000313" key="5">
    <source>
        <dbReference type="EMBL" id="CAD5121245.1"/>
    </source>
</evidence>
<keyword evidence="3" id="KW-1133">Transmembrane helix</keyword>
<evidence type="ECO:0000313" key="6">
    <source>
        <dbReference type="Proteomes" id="UP000549394"/>
    </source>
</evidence>
<evidence type="ECO:0000256" key="2">
    <source>
        <dbReference type="ARBA" id="ARBA00023136"/>
    </source>
</evidence>
<dbReference type="EMBL" id="CAJFCJ010000014">
    <property type="protein sequence ID" value="CAD5121245.1"/>
    <property type="molecule type" value="Genomic_DNA"/>
</dbReference>
<dbReference type="GO" id="GO:0043113">
    <property type="term" value="P:receptor clustering"/>
    <property type="evidence" value="ECO:0007669"/>
    <property type="project" value="TreeGrafter"/>
</dbReference>
<evidence type="ECO:0000256" key="1">
    <source>
        <dbReference type="ARBA" id="ARBA00004370"/>
    </source>
</evidence>
<dbReference type="GO" id="GO:0098609">
    <property type="term" value="P:cell-cell adhesion"/>
    <property type="evidence" value="ECO:0007669"/>
    <property type="project" value="TreeGrafter"/>
</dbReference>
<dbReference type="SMART" id="SM00228">
    <property type="entry name" value="PDZ"/>
    <property type="match status" value="1"/>
</dbReference>
<evidence type="ECO:0000256" key="3">
    <source>
        <dbReference type="SAM" id="Phobius"/>
    </source>
</evidence>
<keyword evidence="2 3" id="KW-0472">Membrane</keyword>
<dbReference type="InterPro" id="IPR001478">
    <property type="entry name" value="PDZ"/>
</dbReference>
<name>A0A7I8VXZ9_9ANNE</name>
<dbReference type="GO" id="GO:0030054">
    <property type="term" value="C:cell junction"/>
    <property type="evidence" value="ECO:0007669"/>
    <property type="project" value="TreeGrafter"/>
</dbReference>
<dbReference type="Proteomes" id="UP000549394">
    <property type="component" value="Unassembled WGS sequence"/>
</dbReference>
<dbReference type="InterPro" id="IPR036034">
    <property type="entry name" value="PDZ_sf"/>
</dbReference>
<sequence length="146" mass="15615">MCNSEPENIVTIRLNRGNQGLGFNIRGGSDTPHVNGDTGIFVTKIRESGAAWEDGRLKEGDKIVEINGKSLRNLTHGQAVNIFINAGEVVEMKVVQGAEAKIIEEYQKGRRGENGGSGILLPALIGVGVAVILATATFVFLKKKKS</sequence>
<dbReference type="GO" id="GO:0045197">
    <property type="term" value="P:establishment or maintenance of epithelial cell apical/basal polarity"/>
    <property type="evidence" value="ECO:0007669"/>
    <property type="project" value="TreeGrafter"/>
</dbReference>
<dbReference type="GO" id="GO:0016323">
    <property type="term" value="C:basolateral plasma membrane"/>
    <property type="evidence" value="ECO:0007669"/>
    <property type="project" value="TreeGrafter"/>
</dbReference>
<evidence type="ECO:0000259" key="4">
    <source>
        <dbReference type="PROSITE" id="PS50106"/>
    </source>
</evidence>
<dbReference type="PANTHER" id="PTHR23119:SF51">
    <property type="entry name" value="DISKS LARGE 1 TUMOR SUPPRESSOR PROTEIN"/>
    <property type="match status" value="1"/>
</dbReference>
<dbReference type="PROSITE" id="PS50106">
    <property type="entry name" value="PDZ"/>
    <property type="match status" value="1"/>
</dbReference>
<dbReference type="InterPro" id="IPR050614">
    <property type="entry name" value="Synaptic_Scaffolding_LAP-MAGUK"/>
</dbReference>
<dbReference type="Pfam" id="PF00595">
    <property type="entry name" value="PDZ"/>
    <property type="match status" value="1"/>
</dbReference>
<accession>A0A7I8VXZ9</accession>
<proteinExistence type="predicted"/>
<organism evidence="5 6">
    <name type="scientific">Dimorphilus gyrociliatus</name>
    <dbReference type="NCBI Taxonomy" id="2664684"/>
    <lineage>
        <taxon>Eukaryota</taxon>
        <taxon>Metazoa</taxon>
        <taxon>Spiralia</taxon>
        <taxon>Lophotrochozoa</taxon>
        <taxon>Annelida</taxon>
        <taxon>Polychaeta</taxon>
        <taxon>Polychaeta incertae sedis</taxon>
        <taxon>Dinophilidae</taxon>
        <taxon>Dimorphilus</taxon>
    </lineage>
</organism>
<comment type="caution">
    <text evidence="5">The sequence shown here is derived from an EMBL/GenBank/DDBJ whole genome shotgun (WGS) entry which is preliminary data.</text>
</comment>
<dbReference type="GO" id="GO:0019901">
    <property type="term" value="F:protein kinase binding"/>
    <property type="evidence" value="ECO:0007669"/>
    <property type="project" value="TreeGrafter"/>
</dbReference>
<dbReference type="SUPFAM" id="SSF50156">
    <property type="entry name" value="PDZ domain-like"/>
    <property type="match status" value="1"/>
</dbReference>
<feature type="transmembrane region" description="Helical" evidence="3">
    <location>
        <begin position="119"/>
        <end position="141"/>
    </location>
</feature>
<dbReference type="AlphaFoldDB" id="A0A7I8VXZ9"/>
<dbReference type="OrthoDB" id="123971at2759"/>
<protein>
    <submittedName>
        <fullName evidence="5">DgyrCDS9777</fullName>
    </submittedName>
</protein>
<keyword evidence="3" id="KW-0812">Transmembrane</keyword>
<comment type="subcellular location">
    <subcellularLocation>
        <location evidence="1">Membrane</location>
    </subcellularLocation>
</comment>
<keyword evidence="6" id="KW-1185">Reference proteome</keyword>
<dbReference type="GO" id="GO:0097120">
    <property type="term" value="P:receptor localization to synapse"/>
    <property type="evidence" value="ECO:0007669"/>
    <property type="project" value="TreeGrafter"/>
</dbReference>
<feature type="domain" description="PDZ" evidence="4">
    <location>
        <begin position="11"/>
        <end position="98"/>
    </location>
</feature>
<dbReference type="Gene3D" id="2.30.42.10">
    <property type="match status" value="1"/>
</dbReference>
<dbReference type="PANTHER" id="PTHR23119">
    <property type="entry name" value="DISCS LARGE"/>
    <property type="match status" value="1"/>
</dbReference>
<gene>
    <name evidence="5" type="ORF">DGYR_LOCUS9229</name>
</gene>